<dbReference type="Proteomes" id="UP001566132">
    <property type="component" value="Unassembled WGS sequence"/>
</dbReference>
<evidence type="ECO:0000313" key="2">
    <source>
        <dbReference type="EMBL" id="KAL1491262.1"/>
    </source>
</evidence>
<reference evidence="2 3" key="1">
    <citation type="submission" date="2024-05" db="EMBL/GenBank/DDBJ databases">
        <title>Genetic variation in Jamaican populations of the coffee berry borer (Hypothenemus hampei).</title>
        <authorList>
            <person name="Errbii M."/>
            <person name="Myrie A."/>
        </authorList>
    </citation>
    <scope>NUCLEOTIDE SEQUENCE [LARGE SCALE GENOMIC DNA]</scope>
    <source>
        <strain evidence="2">JA-Hopewell-2020-01-JO</strain>
        <tissue evidence="2">Whole body</tissue>
    </source>
</reference>
<proteinExistence type="predicted"/>
<name>A0ABD1E9D1_HYPHA</name>
<evidence type="ECO:0000313" key="3">
    <source>
        <dbReference type="Proteomes" id="UP001566132"/>
    </source>
</evidence>
<feature type="transmembrane region" description="Helical" evidence="1">
    <location>
        <begin position="7"/>
        <end position="24"/>
    </location>
</feature>
<keyword evidence="1" id="KW-0472">Membrane</keyword>
<keyword evidence="1" id="KW-1133">Transmembrane helix</keyword>
<dbReference type="EMBL" id="JBDJPC010000009">
    <property type="protein sequence ID" value="KAL1491262.1"/>
    <property type="molecule type" value="Genomic_DNA"/>
</dbReference>
<dbReference type="AlphaFoldDB" id="A0ABD1E9D1"/>
<evidence type="ECO:0000256" key="1">
    <source>
        <dbReference type="SAM" id="Phobius"/>
    </source>
</evidence>
<sequence>MGKVDLPLIMKIVALIACSCAVGINVSDNASGDYYRIPLVSNSFIYAVGAYLIILAFFFLWVILRSDVDKKFAAIILFFGAIWNVGAGIGVIIYHADYTLHSLQLVAGILGLVAGVIMFIDGLHNVDCF</sequence>
<accession>A0ABD1E9D1</accession>
<feature type="transmembrane region" description="Helical" evidence="1">
    <location>
        <begin position="44"/>
        <end position="64"/>
    </location>
</feature>
<keyword evidence="1" id="KW-0812">Transmembrane</keyword>
<keyword evidence="3" id="KW-1185">Reference proteome</keyword>
<comment type="caution">
    <text evidence="2">The sequence shown here is derived from an EMBL/GenBank/DDBJ whole genome shotgun (WGS) entry which is preliminary data.</text>
</comment>
<protein>
    <submittedName>
        <fullName evidence="2">Uncharacterized protein</fullName>
    </submittedName>
</protein>
<feature type="transmembrane region" description="Helical" evidence="1">
    <location>
        <begin position="102"/>
        <end position="123"/>
    </location>
</feature>
<organism evidence="2 3">
    <name type="scientific">Hypothenemus hampei</name>
    <name type="common">Coffee berry borer</name>
    <dbReference type="NCBI Taxonomy" id="57062"/>
    <lineage>
        <taxon>Eukaryota</taxon>
        <taxon>Metazoa</taxon>
        <taxon>Ecdysozoa</taxon>
        <taxon>Arthropoda</taxon>
        <taxon>Hexapoda</taxon>
        <taxon>Insecta</taxon>
        <taxon>Pterygota</taxon>
        <taxon>Neoptera</taxon>
        <taxon>Endopterygota</taxon>
        <taxon>Coleoptera</taxon>
        <taxon>Polyphaga</taxon>
        <taxon>Cucujiformia</taxon>
        <taxon>Curculionidae</taxon>
        <taxon>Scolytinae</taxon>
        <taxon>Hypothenemus</taxon>
    </lineage>
</organism>
<feature type="transmembrane region" description="Helical" evidence="1">
    <location>
        <begin position="76"/>
        <end position="96"/>
    </location>
</feature>
<gene>
    <name evidence="2" type="ORF">ABEB36_011882</name>
</gene>